<keyword evidence="4" id="KW-1185">Reference proteome</keyword>
<reference evidence="4" key="1">
    <citation type="journal article" date="2009" name="Environ. Microbiol.">
        <title>The genome of Polaromonas naphthalenivorans strain CJ2, isolated from coal tar-contaminated sediment, reveals physiological and metabolic versatility and evolution through extensive horizontal gene transfer.</title>
        <authorList>
            <person name="Yagi J.M."/>
            <person name="Sims D."/>
            <person name="Brettin T."/>
            <person name="Bruce D."/>
            <person name="Madsen E.L."/>
        </authorList>
    </citation>
    <scope>NUCLEOTIDE SEQUENCE [LARGE SCALE GENOMIC DNA]</scope>
    <source>
        <strain evidence="4">CJ2</strain>
        <plasmid evidence="4">Plasmid pPNAP04</plasmid>
    </source>
</reference>
<feature type="domain" description="Transposase IS116/IS110/IS902 C-terminal" evidence="2">
    <location>
        <begin position="218"/>
        <end position="293"/>
    </location>
</feature>
<evidence type="ECO:0000259" key="1">
    <source>
        <dbReference type="Pfam" id="PF01548"/>
    </source>
</evidence>
<dbReference type="AlphaFoldDB" id="A1VWN1"/>
<dbReference type="KEGG" id="pna:Pnap_4642"/>
<dbReference type="Pfam" id="PF02371">
    <property type="entry name" value="Transposase_20"/>
    <property type="match status" value="1"/>
</dbReference>
<dbReference type="Pfam" id="PF01548">
    <property type="entry name" value="DEDD_Tnp_IS110"/>
    <property type="match status" value="1"/>
</dbReference>
<dbReference type="PANTHER" id="PTHR33055">
    <property type="entry name" value="TRANSPOSASE FOR INSERTION SEQUENCE ELEMENT IS1111A"/>
    <property type="match status" value="1"/>
</dbReference>
<dbReference type="InterPro" id="IPR002525">
    <property type="entry name" value="Transp_IS110-like_N"/>
</dbReference>
<dbReference type="GO" id="GO:0004803">
    <property type="term" value="F:transposase activity"/>
    <property type="evidence" value="ECO:0007669"/>
    <property type="project" value="InterPro"/>
</dbReference>
<evidence type="ECO:0000259" key="2">
    <source>
        <dbReference type="Pfam" id="PF02371"/>
    </source>
</evidence>
<dbReference type="PANTHER" id="PTHR33055:SF3">
    <property type="entry name" value="PUTATIVE TRANSPOSASE FOR IS117-RELATED"/>
    <property type="match status" value="1"/>
</dbReference>
<name>A1VWN1_POLNA</name>
<organism evidence="3 4">
    <name type="scientific">Polaromonas naphthalenivorans (strain CJ2)</name>
    <dbReference type="NCBI Taxonomy" id="365044"/>
    <lineage>
        <taxon>Bacteria</taxon>
        <taxon>Pseudomonadati</taxon>
        <taxon>Pseudomonadota</taxon>
        <taxon>Betaproteobacteria</taxon>
        <taxon>Burkholderiales</taxon>
        <taxon>Comamonadaceae</taxon>
        <taxon>Polaromonas</taxon>
    </lineage>
</organism>
<dbReference type="InterPro" id="IPR047650">
    <property type="entry name" value="Transpos_IS110"/>
</dbReference>
<geneLocation type="plasmid" evidence="3 4">
    <name>pPNAP04</name>
</geneLocation>
<feature type="domain" description="Transposase IS110-like N-terminal" evidence="1">
    <location>
        <begin position="7"/>
        <end position="151"/>
    </location>
</feature>
<dbReference type="NCBIfam" id="NF033542">
    <property type="entry name" value="transpos_IS110"/>
    <property type="match status" value="1"/>
</dbReference>
<evidence type="ECO:0000313" key="4">
    <source>
        <dbReference type="Proteomes" id="UP000000644"/>
    </source>
</evidence>
<proteinExistence type="predicted"/>
<gene>
    <name evidence="3" type="ordered locus">Pnap_4642</name>
</gene>
<dbReference type="HOGENOM" id="CLU_036902_3_1_4"/>
<dbReference type="GO" id="GO:0006313">
    <property type="term" value="P:DNA transposition"/>
    <property type="evidence" value="ECO:0007669"/>
    <property type="project" value="InterPro"/>
</dbReference>
<dbReference type="InterPro" id="IPR003346">
    <property type="entry name" value="Transposase_20"/>
</dbReference>
<protein>
    <submittedName>
        <fullName evidence="3">Transposase IS116/IS110/IS902 family protein</fullName>
    </submittedName>
</protein>
<dbReference type="Proteomes" id="UP000000644">
    <property type="component" value="Plasmid pPNAP04"/>
</dbReference>
<dbReference type="EMBL" id="CP000533">
    <property type="protein sequence ID" value="ABM40059.1"/>
    <property type="molecule type" value="Genomic_DNA"/>
</dbReference>
<dbReference type="GO" id="GO:0003677">
    <property type="term" value="F:DNA binding"/>
    <property type="evidence" value="ECO:0007669"/>
    <property type="project" value="InterPro"/>
</dbReference>
<sequence>MSNMTRVGVDLAKNLIQVHAVDVAGKVMTNPAVKRENFLQWCAQLPTSYLVAMEACSGAHHWCRQLRERGLDTRIIAAQFVAPYWTQGKSGKNDANDAAAVCEAASRPHMNFVPPKTIAQQSMLCMHRLREGLKEERVACINRIRGLLAEFGMVVPQKPEVLEHHLSELIEDAGNYIASMARLVLQRAQEHWKEIDQHLQWCDQRIAAHQKDNEQVHRAAELKGIGPVTASAVVATVGDIKQFKNGAQFEAGLGLTPRQHSSGGKTSLGSITKQGDTYLRTLLIQGAKSVALIHREPADPISHGRSACESAAAGKKRW</sequence>
<keyword evidence="3" id="KW-0614">Plasmid</keyword>
<evidence type="ECO:0000313" key="3">
    <source>
        <dbReference type="EMBL" id="ABM40059.1"/>
    </source>
</evidence>
<accession>A1VWN1</accession>